<dbReference type="SUPFAM" id="SSF46785">
    <property type="entry name" value="Winged helix' DNA-binding domain"/>
    <property type="match status" value="1"/>
</dbReference>
<organism evidence="1 2">
    <name type="scientific">Sphingobacterium phlebotomi</name>
    <dbReference type="NCBI Taxonomy" id="2605433"/>
    <lineage>
        <taxon>Bacteria</taxon>
        <taxon>Pseudomonadati</taxon>
        <taxon>Bacteroidota</taxon>
        <taxon>Sphingobacteriia</taxon>
        <taxon>Sphingobacteriales</taxon>
        <taxon>Sphingobacteriaceae</taxon>
        <taxon>Sphingobacterium</taxon>
    </lineage>
</organism>
<dbReference type="EMBL" id="VTAV01000020">
    <property type="protein sequence ID" value="TYR32189.1"/>
    <property type="molecule type" value="Genomic_DNA"/>
</dbReference>
<comment type="caution">
    <text evidence="1">The sequence shown here is derived from an EMBL/GenBank/DDBJ whole genome shotgun (WGS) entry which is preliminary data.</text>
</comment>
<accession>A0A5D4GWG2</accession>
<dbReference type="Pfam" id="PF13749">
    <property type="entry name" value="HATPase_c_4"/>
    <property type="match status" value="1"/>
</dbReference>
<sequence>MSRYIAGKMEDNRVNRIEITSYGSLIDGLDKKDFFAGVSIPRNRELMRVYRDLELVEQLGSGIPRILQSYGRECFVFLNNFTRMVFPKYVIDSWLVDGLVDTQQKILGLVHANSKISKRVMADHIGVSTTNIDKHIQILRNRSILERVGSDRTGHWKINVVPEQ</sequence>
<name>A0A5D4GWG2_9SPHI</name>
<proteinExistence type="predicted"/>
<protein>
    <submittedName>
        <fullName evidence="1">Uncharacterized protein</fullName>
    </submittedName>
</protein>
<evidence type="ECO:0000313" key="2">
    <source>
        <dbReference type="Proteomes" id="UP000322362"/>
    </source>
</evidence>
<dbReference type="AlphaFoldDB" id="A0A5D4GWG2"/>
<dbReference type="InterPro" id="IPR036388">
    <property type="entry name" value="WH-like_DNA-bd_sf"/>
</dbReference>
<reference evidence="1 2" key="1">
    <citation type="submission" date="2019-08" db="EMBL/GenBank/DDBJ databases">
        <title>Phlebobacter frassis gen. nov. sp. nov., a new member of family Sphingobacteriaceae isolated from sand fly rearing media.</title>
        <authorList>
            <person name="Kakumanu M.L."/>
            <person name="Marayati B.F."/>
            <person name="Wada-Katsumata A."/>
            <person name="Wasserberg G."/>
            <person name="Schal C."/>
            <person name="Apperson C.S."/>
            <person name="Ponnusamy L."/>
        </authorList>
    </citation>
    <scope>NUCLEOTIDE SEQUENCE [LARGE SCALE GENOMIC DNA]</scope>
    <source>
        <strain evidence="1 2">SSI9</strain>
    </source>
</reference>
<keyword evidence="2" id="KW-1185">Reference proteome</keyword>
<dbReference type="PANTHER" id="PTHR30595">
    <property type="entry name" value="GLPR-RELATED TRANSCRIPTIONAL REPRESSOR"/>
    <property type="match status" value="1"/>
</dbReference>
<dbReference type="Gene3D" id="1.10.10.10">
    <property type="entry name" value="Winged helix-like DNA-binding domain superfamily/Winged helix DNA-binding domain"/>
    <property type="match status" value="1"/>
</dbReference>
<dbReference type="InterPro" id="IPR036390">
    <property type="entry name" value="WH_DNA-bd_sf"/>
</dbReference>
<dbReference type="RefSeq" id="WP_148920919.1">
    <property type="nucleotide sequence ID" value="NZ_VTAV01000020.1"/>
</dbReference>
<dbReference type="Proteomes" id="UP000322362">
    <property type="component" value="Unassembled WGS sequence"/>
</dbReference>
<gene>
    <name evidence="1" type="ORF">FXV77_19485</name>
</gene>
<dbReference type="InterPro" id="IPR038475">
    <property type="entry name" value="RecG_C_sf"/>
</dbReference>
<dbReference type="Gene3D" id="3.30.565.60">
    <property type="match status" value="1"/>
</dbReference>
<dbReference type="PANTHER" id="PTHR30595:SF6">
    <property type="entry name" value="SCHLAFEN ALBA-2 DOMAIN-CONTAINING PROTEIN"/>
    <property type="match status" value="1"/>
</dbReference>
<evidence type="ECO:0000313" key="1">
    <source>
        <dbReference type="EMBL" id="TYR32189.1"/>
    </source>
</evidence>